<protein>
    <submittedName>
        <fullName evidence="4">Sugar phosphate isomerase/epimerase</fullName>
    </submittedName>
</protein>
<evidence type="ECO:0000313" key="4">
    <source>
        <dbReference type="EMBL" id="MBB6430259.1"/>
    </source>
</evidence>
<proteinExistence type="predicted"/>
<name>A0A7X0LKW2_9BACT</name>
<accession>A0A7X0LKW2</accession>
<sequence>MLRMSLFCLAILLCTACSAVSEDTAVSEPPPVGSQDTPAAEPQPSDATPEATTYGPKDFEAHGWTIVCQAVTFNDHTFTSAPDQLEKLGIKEVMAYRGQIVGGGFDEKFEFTTMSQEARDYVKQLTAEKGITIRHYGVVNAKTPEDWRKLFEFAQELGIQAIVSEPEYDELEMVDALAQEFDIRVGIHNHPLPTKYWHPDIVIHHIKDLSDHMGISGDTGNWARSGLDPLECIKKLEPLDGRIVEIQIKDMTHGYNVPLGTGQSDVAAMLRELKSQNYQGPFVIEYFTKRDTKLNEIRESLDHLYRVAAWIE</sequence>
<feature type="domain" description="Xylose isomerase-like TIM barrel" evidence="3">
    <location>
        <begin position="110"/>
        <end position="306"/>
    </location>
</feature>
<feature type="chain" id="PRO_5031483581" evidence="2">
    <location>
        <begin position="20"/>
        <end position="312"/>
    </location>
</feature>
<feature type="signal peptide" evidence="2">
    <location>
        <begin position="1"/>
        <end position="19"/>
    </location>
</feature>
<dbReference type="SUPFAM" id="SSF51658">
    <property type="entry name" value="Xylose isomerase-like"/>
    <property type="match status" value="1"/>
</dbReference>
<keyword evidence="5" id="KW-1185">Reference proteome</keyword>
<dbReference type="Gene3D" id="3.20.20.150">
    <property type="entry name" value="Divalent-metal-dependent TIM barrel enzymes"/>
    <property type="match status" value="1"/>
</dbReference>
<evidence type="ECO:0000256" key="2">
    <source>
        <dbReference type="SAM" id="SignalP"/>
    </source>
</evidence>
<dbReference type="GO" id="GO:0016853">
    <property type="term" value="F:isomerase activity"/>
    <property type="evidence" value="ECO:0007669"/>
    <property type="project" value="UniProtKB-KW"/>
</dbReference>
<gene>
    <name evidence="4" type="ORF">HNQ40_002065</name>
</gene>
<dbReference type="InterPro" id="IPR050312">
    <property type="entry name" value="IolE/XylAMocC-like"/>
</dbReference>
<reference evidence="4 5" key="1">
    <citation type="submission" date="2020-08" db="EMBL/GenBank/DDBJ databases">
        <title>Genomic Encyclopedia of Type Strains, Phase IV (KMG-IV): sequencing the most valuable type-strain genomes for metagenomic binning, comparative biology and taxonomic classification.</title>
        <authorList>
            <person name="Goeker M."/>
        </authorList>
    </citation>
    <scope>NUCLEOTIDE SEQUENCE [LARGE SCALE GENOMIC DNA]</scope>
    <source>
        <strain evidence="4 5">DSM 103725</strain>
    </source>
</reference>
<dbReference type="Pfam" id="PF01261">
    <property type="entry name" value="AP_endonuc_2"/>
    <property type="match status" value="1"/>
</dbReference>
<comment type="caution">
    <text evidence="4">The sequence shown here is derived from an EMBL/GenBank/DDBJ whole genome shotgun (WGS) entry which is preliminary data.</text>
</comment>
<dbReference type="PANTHER" id="PTHR12110:SF41">
    <property type="entry name" value="INOSOSE DEHYDRATASE"/>
    <property type="match status" value="1"/>
</dbReference>
<dbReference type="Proteomes" id="UP000541810">
    <property type="component" value="Unassembled WGS sequence"/>
</dbReference>
<evidence type="ECO:0000256" key="1">
    <source>
        <dbReference type="SAM" id="MobiDB-lite"/>
    </source>
</evidence>
<feature type="region of interest" description="Disordered" evidence="1">
    <location>
        <begin position="24"/>
        <end position="54"/>
    </location>
</feature>
<keyword evidence="4" id="KW-0413">Isomerase</keyword>
<dbReference type="PANTHER" id="PTHR12110">
    <property type="entry name" value="HYDROXYPYRUVATE ISOMERASE"/>
    <property type="match status" value="1"/>
</dbReference>
<dbReference type="InterPro" id="IPR013022">
    <property type="entry name" value="Xyl_isomerase-like_TIM-brl"/>
</dbReference>
<dbReference type="AlphaFoldDB" id="A0A7X0LKW2"/>
<organism evidence="4 5">
    <name type="scientific">Algisphaera agarilytica</name>
    <dbReference type="NCBI Taxonomy" id="1385975"/>
    <lineage>
        <taxon>Bacteria</taxon>
        <taxon>Pseudomonadati</taxon>
        <taxon>Planctomycetota</taxon>
        <taxon>Phycisphaerae</taxon>
        <taxon>Phycisphaerales</taxon>
        <taxon>Phycisphaeraceae</taxon>
        <taxon>Algisphaera</taxon>
    </lineage>
</organism>
<keyword evidence="2" id="KW-0732">Signal</keyword>
<dbReference type="EMBL" id="JACHGY010000001">
    <property type="protein sequence ID" value="MBB6430259.1"/>
    <property type="molecule type" value="Genomic_DNA"/>
</dbReference>
<dbReference type="InterPro" id="IPR036237">
    <property type="entry name" value="Xyl_isomerase-like_sf"/>
</dbReference>
<evidence type="ECO:0000259" key="3">
    <source>
        <dbReference type="Pfam" id="PF01261"/>
    </source>
</evidence>
<evidence type="ECO:0000313" key="5">
    <source>
        <dbReference type="Proteomes" id="UP000541810"/>
    </source>
</evidence>